<name>A0A0J1FKS6_9FIRM</name>
<reference evidence="2 3" key="1">
    <citation type="submission" date="2015-06" db="EMBL/GenBank/DDBJ databases">
        <title>Draft genome of the moderately acidophilic sulfate reducer Candidatus Desulfosporosinus acididurans strain M1.</title>
        <authorList>
            <person name="Poehlein A."/>
            <person name="Petzsch P."/>
            <person name="Johnson B.D."/>
            <person name="Schloemann M."/>
            <person name="Daniel R."/>
            <person name="Muehling M."/>
        </authorList>
    </citation>
    <scope>NUCLEOTIDE SEQUENCE [LARGE SCALE GENOMIC DNA]</scope>
    <source>
        <strain evidence="2 3">M1</strain>
    </source>
</reference>
<keyword evidence="1" id="KW-0812">Transmembrane</keyword>
<feature type="transmembrane region" description="Helical" evidence="1">
    <location>
        <begin position="73"/>
        <end position="95"/>
    </location>
</feature>
<sequence>MLNILTILFIKIKEFKKLQDSISIGLLSGLIGTMFMDISNFLIFKAGKSETLYGYIAAALFVPPYRTKQKKNFVLGELAHFGIGSIWGIPLFYILKKTGKDHYLIKGILISMLSLGSLIGGIKSGILKKFRLTKTYYSALWNHLVYGLVSAQAMVWLADPIVFEAFNRKLKEAGRDEITH</sequence>
<gene>
    <name evidence="2" type="ORF">DEAC_c39050</name>
</gene>
<keyword evidence="3" id="KW-1185">Reference proteome</keyword>
<keyword evidence="1" id="KW-0472">Membrane</keyword>
<feature type="transmembrane region" description="Helical" evidence="1">
    <location>
        <begin position="107"/>
        <end position="126"/>
    </location>
</feature>
<feature type="transmembrane region" description="Helical" evidence="1">
    <location>
        <begin position="21"/>
        <end position="44"/>
    </location>
</feature>
<accession>A0A0J1FKS6</accession>
<dbReference type="EMBL" id="LDZY01000017">
    <property type="protein sequence ID" value="KLU64090.1"/>
    <property type="molecule type" value="Genomic_DNA"/>
</dbReference>
<proteinExistence type="predicted"/>
<comment type="caution">
    <text evidence="2">The sequence shown here is derived from an EMBL/GenBank/DDBJ whole genome shotgun (WGS) entry which is preliminary data.</text>
</comment>
<evidence type="ECO:0000256" key="1">
    <source>
        <dbReference type="SAM" id="Phobius"/>
    </source>
</evidence>
<dbReference type="Proteomes" id="UP000036356">
    <property type="component" value="Unassembled WGS sequence"/>
</dbReference>
<evidence type="ECO:0000313" key="2">
    <source>
        <dbReference type="EMBL" id="KLU64090.1"/>
    </source>
</evidence>
<protein>
    <recommendedName>
        <fullName evidence="4">DUF2938 domain-containing protein</fullName>
    </recommendedName>
</protein>
<feature type="transmembrane region" description="Helical" evidence="1">
    <location>
        <begin position="146"/>
        <end position="166"/>
    </location>
</feature>
<evidence type="ECO:0008006" key="4">
    <source>
        <dbReference type="Google" id="ProtNLM"/>
    </source>
</evidence>
<organism evidence="2 3">
    <name type="scientific">Desulfosporosinus acididurans</name>
    <dbReference type="NCBI Taxonomy" id="476652"/>
    <lineage>
        <taxon>Bacteria</taxon>
        <taxon>Bacillati</taxon>
        <taxon>Bacillota</taxon>
        <taxon>Clostridia</taxon>
        <taxon>Eubacteriales</taxon>
        <taxon>Desulfitobacteriaceae</taxon>
        <taxon>Desulfosporosinus</taxon>
    </lineage>
</organism>
<dbReference type="PATRIC" id="fig|476652.3.peg.4133"/>
<dbReference type="AlphaFoldDB" id="A0A0J1FKS6"/>
<keyword evidence="1" id="KW-1133">Transmembrane helix</keyword>
<evidence type="ECO:0000313" key="3">
    <source>
        <dbReference type="Proteomes" id="UP000036356"/>
    </source>
</evidence>
<dbReference type="RefSeq" id="WP_047811688.1">
    <property type="nucleotide sequence ID" value="NZ_LDZY01000017.1"/>
</dbReference>